<comment type="caution">
    <text evidence="2">The sequence shown here is derived from an EMBL/GenBank/DDBJ whole genome shotgun (WGS) entry which is preliminary data.</text>
</comment>
<protein>
    <submittedName>
        <fullName evidence="2">Uncharacterized protein</fullName>
    </submittedName>
</protein>
<reference evidence="2 3" key="1">
    <citation type="journal article" date="2023" name="Mol. Biol. Evol.">
        <title>Genomics of Secondarily Temperate Adaptation in the Only Non-Antarctic Icefish.</title>
        <authorList>
            <person name="Rivera-Colon A.G."/>
            <person name="Rayamajhi N."/>
            <person name="Minhas B.F."/>
            <person name="Madrigal G."/>
            <person name="Bilyk K.T."/>
            <person name="Yoon V."/>
            <person name="Hune M."/>
            <person name="Gregory S."/>
            <person name="Cheng C.H.C."/>
            <person name="Catchen J.M."/>
        </authorList>
    </citation>
    <scope>NUCLEOTIDE SEQUENCE [LARGE SCALE GENOMIC DNA]</scope>
    <source>
        <strain evidence="2">JC2023a</strain>
    </source>
</reference>
<evidence type="ECO:0000313" key="2">
    <source>
        <dbReference type="EMBL" id="KAK5887294.1"/>
    </source>
</evidence>
<dbReference type="AlphaFoldDB" id="A0AAN8BMG9"/>
<feature type="region of interest" description="Disordered" evidence="1">
    <location>
        <begin position="15"/>
        <end position="43"/>
    </location>
</feature>
<organism evidence="2 3">
    <name type="scientific">Champsocephalus esox</name>
    <name type="common">pike icefish</name>
    <dbReference type="NCBI Taxonomy" id="159716"/>
    <lineage>
        <taxon>Eukaryota</taxon>
        <taxon>Metazoa</taxon>
        <taxon>Chordata</taxon>
        <taxon>Craniata</taxon>
        <taxon>Vertebrata</taxon>
        <taxon>Euteleostomi</taxon>
        <taxon>Actinopterygii</taxon>
        <taxon>Neopterygii</taxon>
        <taxon>Teleostei</taxon>
        <taxon>Neoteleostei</taxon>
        <taxon>Acanthomorphata</taxon>
        <taxon>Eupercaria</taxon>
        <taxon>Perciformes</taxon>
        <taxon>Notothenioidei</taxon>
        <taxon>Channichthyidae</taxon>
        <taxon>Champsocephalus</taxon>
    </lineage>
</organism>
<keyword evidence="3" id="KW-1185">Reference proteome</keyword>
<dbReference type="Proteomes" id="UP001335648">
    <property type="component" value="Unassembled WGS sequence"/>
</dbReference>
<name>A0AAN8BMG9_9TELE</name>
<proteinExistence type="predicted"/>
<sequence length="66" mass="7314">MRSESRALRSVCSSLSLLSSGSRDSETETQRHGFPRSPEEQGRDLFIDPAAGAMIELEFKMFSGSF</sequence>
<evidence type="ECO:0000313" key="3">
    <source>
        <dbReference type="Proteomes" id="UP001335648"/>
    </source>
</evidence>
<accession>A0AAN8BMG9</accession>
<gene>
    <name evidence="2" type="ORF">CesoFtcFv8_015907</name>
</gene>
<evidence type="ECO:0000256" key="1">
    <source>
        <dbReference type="SAM" id="MobiDB-lite"/>
    </source>
</evidence>
<feature type="compositionally biased region" description="Basic and acidic residues" evidence="1">
    <location>
        <begin position="23"/>
        <end position="43"/>
    </location>
</feature>
<dbReference type="EMBL" id="JAULUE010002058">
    <property type="protein sequence ID" value="KAK5887294.1"/>
    <property type="molecule type" value="Genomic_DNA"/>
</dbReference>